<dbReference type="Proteomes" id="UP000034107">
    <property type="component" value="Unassembled WGS sequence"/>
</dbReference>
<organism evidence="2 3">
    <name type="scientific">Candidatus Nomurabacteria bacterium GW2011_GWA1_46_11</name>
    <dbReference type="NCBI Taxonomy" id="1618732"/>
    <lineage>
        <taxon>Bacteria</taxon>
        <taxon>Candidatus Nomuraibacteriota</taxon>
    </lineage>
</organism>
<accession>A0A0G1NN55</accession>
<feature type="transmembrane region" description="Helical" evidence="1">
    <location>
        <begin position="12"/>
        <end position="31"/>
    </location>
</feature>
<evidence type="ECO:0000313" key="3">
    <source>
        <dbReference type="Proteomes" id="UP000034107"/>
    </source>
</evidence>
<protein>
    <submittedName>
        <fullName evidence="2">Uncharacterized protein</fullName>
    </submittedName>
</protein>
<evidence type="ECO:0000313" key="2">
    <source>
        <dbReference type="EMBL" id="KKU21881.1"/>
    </source>
</evidence>
<reference evidence="2 3" key="1">
    <citation type="journal article" date="2015" name="Nature">
        <title>rRNA introns, odd ribosomes, and small enigmatic genomes across a large radiation of phyla.</title>
        <authorList>
            <person name="Brown C.T."/>
            <person name="Hug L.A."/>
            <person name="Thomas B.C."/>
            <person name="Sharon I."/>
            <person name="Castelle C.J."/>
            <person name="Singh A."/>
            <person name="Wilkins M.J."/>
            <person name="Williams K.H."/>
            <person name="Banfield J.F."/>
        </authorList>
    </citation>
    <scope>NUCLEOTIDE SEQUENCE [LARGE SCALE GENOMIC DNA]</scope>
</reference>
<keyword evidence="1" id="KW-0472">Membrane</keyword>
<keyword evidence="1" id="KW-1133">Transmembrane helix</keyword>
<keyword evidence="1" id="KW-0812">Transmembrane</keyword>
<evidence type="ECO:0000256" key="1">
    <source>
        <dbReference type="SAM" id="Phobius"/>
    </source>
</evidence>
<dbReference type="EMBL" id="LCLS01000010">
    <property type="protein sequence ID" value="KKU21881.1"/>
    <property type="molecule type" value="Genomic_DNA"/>
</dbReference>
<gene>
    <name evidence="2" type="ORF">UX31_C0010G0012</name>
</gene>
<comment type="caution">
    <text evidence="2">The sequence shown here is derived from an EMBL/GenBank/DDBJ whole genome shotgun (WGS) entry which is preliminary data.</text>
</comment>
<proteinExistence type="predicted"/>
<name>A0A0G1NN55_9BACT</name>
<sequence length="222" mass="24672">MIWLDNPIYNLSAGALLVLAALGLYRVTMILKHKTFLDRKDLCVLKIDPKGIGINIDVFIRAIKPPFVLEVAIQHLGKERAYYLIMPRRKARGILPTKGLSEIRDYHLFHSGGEHLGAYFKDGKAWPQVSLEKINFSKVNEVGEGAVAQFVFGRKKGGKTAANLRIVASAPSVFQAREIMNSLKGSFGEYNSVDSSGEEFVHMVNAREFDSGEEMLWGTATS</sequence>
<dbReference type="AlphaFoldDB" id="A0A0G1NN55"/>